<dbReference type="PANTHER" id="PTHR43861:SF2">
    <property type="entry name" value="CARBOXY-S-ADENOSYL-L-METHIONINE SYNTHASE"/>
    <property type="match status" value="1"/>
</dbReference>
<proteinExistence type="predicted"/>
<dbReference type="EMBL" id="LIBE01000256">
    <property type="protein sequence ID" value="KRO81796.1"/>
    <property type="molecule type" value="Genomic_DNA"/>
</dbReference>
<comment type="caution">
    <text evidence="5">The sequence shown here is derived from an EMBL/GenBank/DDBJ whole genome shotgun (WGS) entry which is preliminary data.</text>
</comment>
<feature type="binding site" evidence="3">
    <location>
        <begin position="73"/>
        <end position="75"/>
    </location>
    <ligand>
        <name>S-adenosyl-L-methionine</name>
        <dbReference type="ChEBI" id="CHEBI:59789"/>
    </ligand>
</feature>
<feature type="domain" description="Methyltransferase" evidence="4">
    <location>
        <begin position="69"/>
        <end position="172"/>
    </location>
</feature>
<protein>
    <recommendedName>
        <fullName evidence="4">Methyltransferase domain-containing protein</fullName>
    </recommendedName>
</protein>
<evidence type="ECO:0000259" key="4">
    <source>
        <dbReference type="Pfam" id="PF13649"/>
    </source>
</evidence>
<evidence type="ECO:0000256" key="2">
    <source>
        <dbReference type="ARBA" id="ARBA00022691"/>
    </source>
</evidence>
<gene>
    <name evidence="5" type="ORF">ABR72_02585</name>
</gene>
<keyword evidence="1" id="KW-0808">Transferase</keyword>
<dbReference type="Pfam" id="PF13649">
    <property type="entry name" value="Methyltransf_25"/>
    <property type="match status" value="1"/>
</dbReference>
<dbReference type="PIRSF" id="PIRSF006325">
    <property type="entry name" value="MeTrfase_bac"/>
    <property type="match status" value="1"/>
</dbReference>
<dbReference type="SUPFAM" id="SSF53335">
    <property type="entry name" value="S-adenosyl-L-methionine-dependent methyltransferases"/>
    <property type="match status" value="1"/>
</dbReference>
<dbReference type="NCBIfam" id="TIGR00740">
    <property type="entry name" value="carboxy-S-adenosyl-L-methionine synthase CmoA"/>
    <property type="match status" value="1"/>
</dbReference>
<feature type="binding site" evidence="3">
    <location>
        <begin position="98"/>
        <end position="99"/>
    </location>
    <ligand>
        <name>S-adenosyl-L-methionine</name>
        <dbReference type="ChEBI" id="CHEBI:59789"/>
    </ligand>
</feature>
<evidence type="ECO:0000313" key="6">
    <source>
        <dbReference type="Proteomes" id="UP000051547"/>
    </source>
</evidence>
<dbReference type="InterPro" id="IPR041698">
    <property type="entry name" value="Methyltransf_25"/>
</dbReference>
<dbReference type="GO" id="GO:0002098">
    <property type="term" value="P:tRNA wobble uridine modification"/>
    <property type="evidence" value="ECO:0007669"/>
    <property type="project" value="InterPro"/>
</dbReference>
<reference evidence="5 6" key="1">
    <citation type="submission" date="2015-10" db="EMBL/GenBank/DDBJ databases">
        <title>Metagenome-Assembled Genomes uncover a global brackish microbiome.</title>
        <authorList>
            <person name="Hugerth L.W."/>
            <person name="Larsson J."/>
            <person name="Alneberg J."/>
            <person name="Lindh M.V."/>
            <person name="Legrand C."/>
            <person name="Pinhassi J."/>
            <person name="Andersson A.F."/>
        </authorList>
    </citation>
    <scope>NUCLEOTIDE SEQUENCE [LARGE SCALE GENOMIC DNA]</scope>
    <source>
        <strain evidence="5">BACL4 MAG-120920-bin41</strain>
    </source>
</reference>
<feature type="binding site" evidence="3">
    <location>
        <position position="48"/>
    </location>
    <ligand>
        <name>S-adenosyl-L-methionine</name>
        <dbReference type="ChEBI" id="CHEBI:59789"/>
    </ligand>
</feature>
<feature type="binding site" evidence="3">
    <location>
        <position position="146"/>
    </location>
    <ligand>
        <name>S-adenosyl-L-methionine</name>
        <dbReference type="ChEBI" id="CHEBI:59789"/>
    </ligand>
</feature>
<evidence type="ECO:0000256" key="3">
    <source>
        <dbReference type="PIRSR" id="PIRSR006325-1"/>
    </source>
</evidence>
<dbReference type="CDD" id="cd02440">
    <property type="entry name" value="AdoMet_MTases"/>
    <property type="match status" value="1"/>
</dbReference>
<dbReference type="InterPro" id="IPR005271">
    <property type="entry name" value="CmoA"/>
</dbReference>
<organism evidence="5 6">
    <name type="scientific">OM182 bacterium BACL3 MAG-120920-bin41</name>
    <dbReference type="NCBI Taxonomy" id="1655580"/>
    <lineage>
        <taxon>Bacteria</taxon>
        <taxon>Pseudomonadati</taxon>
        <taxon>Pseudomonadota</taxon>
        <taxon>Gammaproteobacteria</taxon>
        <taxon>OMG group</taxon>
        <taxon>OM182 clade</taxon>
    </lineage>
</organism>
<dbReference type="AlphaFoldDB" id="A0A0R2T407"/>
<dbReference type="InterPro" id="IPR029063">
    <property type="entry name" value="SAM-dependent_MTases_sf"/>
</dbReference>
<dbReference type="Gene3D" id="3.40.50.150">
    <property type="entry name" value="Vaccinia Virus protein VP39"/>
    <property type="match status" value="1"/>
</dbReference>
<keyword evidence="2 3" id="KW-0949">S-adenosyl-L-methionine</keyword>
<evidence type="ECO:0000313" key="5">
    <source>
        <dbReference type="EMBL" id="KRO81796.1"/>
    </source>
</evidence>
<sequence length="203" mass="22461">MKIMTEKTSSHANTDRVFATERLPTAFAFDDQVASVFEDMINRSVPGYSTIISMIGVLAERYCGAGSTIYDLGASLGGASFAVAQQLPHDDYRIIAIDNSEAMTSRLSAKLAALGELGGKETSRIECRHEDLRDSKIEDASMVILNFTLQFIEPAAREALMRKIYDGMRPGGLLIISEKIQFPDPALNELFIDLYHRFKETQG</sequence>
<dbReference type="Proteomes" id="UP000051547">
    <property type="component" value="Unassembled WGS sequence"/>
</dbReference>
<feature type="non-terminal residue" evidence="5">
    <location>
        <position position="203"/>
    </location>
</feature>
<dbReference type="GO" id="GO:0016740">
    <property type="term" value="F:transferase activity"/>
    <property type="evidence" value="ECO:0007669"/>
    <property type="project" value="UniProtKB-KW"/>
</dbReference>
<evidence type="ECO:0000256" key="1">
    <source>
        <dbReference type="ARBA" id="ARBA00022679"/>
    </source>
</evidence>
<dbReference type="PANTHER" id="PTHR43861">
    <property type="entry name" value="TRANS-ACONITATE 2-METHYLTRANSFERASE-RELATED"/>
    <property type="match status" value="1"/>
</dbReference>
<accession>A0A0R2T407</accession>
<name>A0A0R2T407_9GAMM</name>